<dbReference type="InterPro" id="IPR000859">
    <property type="entry name" value="CUB_dom"/>
</dbReference>
<reference evidence="4 5" key="1">
    <citation type="submission" date="2018-11" db="EMBL/GenBank/DDBJ databases">
        <authorList>
            <consortium name="Pathogen Informatics"/>
        </authorList>
    </citation>
    <scope>NUCLEOTIDE SEQUENCE [LARGE SCALE GENOMIC DNA]</scope>
</reference>
<evidence type="ECO:0000313" key="4">
    <source>
        <dbReference type="EMBL" id="VDK80680.1"/>
    </source>
</evidence>
<keyword evidence="1" id="KW-1015">Disulfide bond</keyword>
<dbReference type="AlphaFoldDB" id="A0A3P6TNH2"/>
<feature type="domain" description="CUB" evidence="3">
    <location>
        <begin position="36"/>
        <end position="157"/>
    </location>
</feature>
<dbReference type="PROSITE" id="PS01180">
    <property type="entry name" value="CUB"/>
    <property type="match status" value="1"/>
</dbReference>
<evidence type="ECO:0000313" key="5">
    <source>
        <dbReference type="Proteomes" id="UP000271889"/>
    </source>
</evidence>
<proteinExistence type="predicted"/>
<organism evidence="4 5">
    <name type="scientific">Cylicostephanus goldi</name>
    <name type="common">Nematode worm</name>
    <dbReference type="NCBI Taxonomy" id="71465"/>
    <lineage>
        <taxon>Eukaryota</taxon>
        <taxon>Metazoa</taxon>
        <taxon>Ecdysozoa</taxon>
        <taxon>Nematoda</taxon>
        <taxon>Chromadorea</taxon>
        <taxon>Rhabditida</taxon>
        <taxon>Rhabditina</taxon>
        <taxon>Rhabditomorpha</taxon>
        <taxon>Strongyloidea</taxon>
        <taxon>Strongylidae</taxon>
        <taxon>Cylicostephanus</taxon>
    </lineage>
</organism>
<dbReference type="InterPro" id="IPR035914">
    <property type="entry name" value="Sperma_CUB_dom_sf"/>
</dbReference>
<name>A0A3P6TNH2_CYLGO</name>
<protein>
    <recommendedName>
        <fullName evidence="3">CUB domain-containing protein</fullName>
    </recommendedName>
</protein>
<gene>
    <name evidence="4" type="ORF">CGOC_LOCUS7741</name>
</gene>
<accession>A0A3P6TNH2</accession>
<dbReference type="OrthoDB" id="5858639at2759"/>
<sequence length="157" mass="17511">MVKCHMGGFPNPKDCSKCVCPDGYGGRYCDERPSGCGKILKATTDYGHLEDTVGYPGVTNSSDAPDDFLKCNYWIQAPQGRRIEVALVKYNDSVATDGCYLAGIEIKTQKDQRATGYRICSPAYRGWVFRSESNIVPIITYSRVWPTEAVLRYRMGT</sequence>
<comment type="caution">
    <text evidence="2">Lacks conserved residue(s) required for the propagation of feature annotation.</text>
</comment>
<evidence type="ECO:0000259" key="3">
    <source>
        <dbReference type="PROSITE" id="PS01180"/>
    </source>
</evidence>
<dbReference type="SUPFAM" id="SSF49854">
    <property type="entry name" value="Spermadhesin, CUB domain"/>
    <property type="match status" value="1"/>
</dbReference>
<evidence type="ECO:0000256" key="1">
    <source>
        <dbReference type="ARBA" id="ARBA00023157"/>
    </source>
</evidence>
<dbReference type="Proteomes" id="UP000271889">
    <property type="component" value="Unassembled WGS sequence"/>
</dbReference>
<evidence type="ECO:0000256" key="2">
    <source>
        <dbReference type="PROSITE-ProRule" id="PRU00059"/>
    </source>
</evidence>
<keyword evidence="5" id="KW-1185">Reference proteome</keyword>
<dbReference type="EMBL" id="UYRV01027246">
    <property type="protein sequence ID" value="VDK80680.1"/>
    <property type="molecule type" value="Genomic_DNA"/>
</dbReference>